<accession>A0AAV7K7W9</accession>
<dbReference type="AlphaFoldDB" id="A0AAV7K7W9"/>
<reference evidence="5 6" key="1">
    <citation type="journal article" date="2023" name="BMC Biol.">
        <title>The compact genome of the sponge Oopsacas minuta (Hexactinellida) is lacking key metazoan core genes.</title>
        <authorList>
            <person name="Santini S."/>
            <person name="Schenkelaars Q."/>
            <person name="Jourda C."/>
            <person name="Duchesne M."/>
            <person name="Belahbib H."/>
            <person name="Rocher C."/>
            <person name="Selva M."/>
            <person name="Riesgo A."/>
            <person name="Vervoort M."/>
            <person name="Leys S.P."/>
            <person name="Kodjabachian L."/>
            <person name="Le Bivic A."/>
            <person name="Borchiellini C."/>
            <person name="Claverie J.M."/>
            <person name="Renard E."/>
        </authorList>
    </citation>
    <scope>NUCLEOTIDE SEQUENCE [LARGE SCALE GENOMIC DNA]</scope>
    <source>
        <strain evidence="5">SPO-2</strain>
    </source>
</reference>
<evidence type="ECO:0000256" key="4">
    <source>
        <dbReference type="SAM" id="MobiDB-lite"/>
    </source>
</evidence>
<dbReference type="EMBL" id="JAKMXF010000111">
    <property type="protein sequence ID" value="KAI6657298.1"/>
    <property type="molecule type" value="Genomic_DNA"/>
</dbReference>
<dbReference type="Gene3D" id="1.20.5.190">
    <property type="match status" value="1"/>
</dbReference>
<feature type="region of interest" description="Disordered" evidence="4">
    <location>
        <begin position="994"/>
        <end position="1028"/>
    </location>
</feature>
<dbReference type="CDD" id="cd23767">
    <property type="entry name" value="IQCD"/>
    <property type="match status" value="1"/>
</dbReference>
<feature type="repeat" description="ANK" evidence="3">
    <location>
        <begin position="415"/>
        <end position="447"/>
    </location>
</feature>
<evidence type="ECO:0000313" key="5">
    <source>
        <dbReference type="EMBL" id="KAI6657298.1"/>
    </source>
</evidence>
<sequence>MTHYVSSRMSARPGGKPQKRNIILSVETWKPAQTVTQDPSQVLGLHKAAFHGDANLFMHIVSVEGLHMINQQDQFGIPPLIYATLSDNPSCIERLQELGAKKEVKDLYGRTSVHYAAFFNKLKSLKYLLQTASDWSCIDAFGRTPIHWSCANNSVKALKQLLNYANSVLGQTEYIDFEGTTPVFVAVQYSHAQHIELLTREGHNLLQEDIQGKTAFHWTVDNPSTDCIDALLSSQPDLLNEQDGEGKTLLHIACEYKLSHIVFYLLHQDGLLIDARDLSSRSSLHYAAISGSAVLVEALLSRKALDSIFDMEGLTPLHYAVQQQHVECVRVFLLQNSPSHLPDHDFRTPLMYASVLDNIAIVNALLNHPEVRIHINAIDKQENSSLLNTLLATQSIETMRILLKSGADANIINATGYNALHICCQTNNVEIAILLIDSGASILIPDKNEKLPPLHMAVRHSSFDVVALLAVQPLCVNLVTQDGLNALHFAAQLGEVTLVEILLNSPLKSSLLNAVDAAGLAPIHHAVLKGNAPVVKVLCAYGAYLYLQLIEFDFDTCLDLAVYNKQVEIVDVLKRYNALTTFEIRTKAAVIIQSYLRCHLAKLQFANLKISSRAATVISANFRSFQTRLYYRNLKRQHLYATKIQAFFRGFQQRKRFVQDLANFRAVRTHNNYIDCINRLYLKGIRENTIKTFTIKDLDFTDALYISPWRSSLREKRQETVEDRIRRLENEQRMRLENALQLRRQLENQKSGWFVFLESETKRREEKYKLNERDRNLKIIKDSKLRRMAIIEKYTLTRSLQNKIYSAIVIQRAFRLWKRLKYVKKRRNIEEARHLKSQEKSARVIQKHWRFHQYCLLQREIKETAEVLDTNIDFPFAVFGTHPHQPVSSTFTKSKSYQADTLLTLKPKRKILMPPTRDVLIEAKKDLLTISLPERGIRALKEISQADKSNSVVNLPVLDAEIPICNLKRRVSYPKIDHSSTENFQLLFSSYEKSTGKTGSRKSNNPVLPNLNLENSINEPSPILPASRSSITSLPPILQK</sequence>
<name>A0AAV7K7W9_9METZ</name>
<protein>
    <submittedName>
        <fullName evidence="5">Inversin 2</fullName>
    </submittedName>
</protein>
<dbReference type="SMART" id="SM00015">
    <property type="entry name" value="IQ"/>
    <property type="match status" value="3"/>
</dbReference>
<evidence type="ECO:0000256" key="3">
    <source>
        <dbReference type="PROSITE-ProRule" id="PRU00023"/>
    </source>
</evidence>
<dbReference type="PROSITE" id="PS50096">
    <property type="entry name" value="IQ"/>
    <property type="match status" value="3"/>
</dbReference>
<dbReference type="Proteomes" id="UP001165289">
    <property type="component" value="Unassembled WGS sequence"/>
</dbReference>
<feature type="repeat" description="ANK" evidence="3">
    <location>
        <begin position="108"/>
        <end position="140"/>
    </location>
</feature>
<keyword evidence="1" id="KW-0677">Repeat</keyword>
<evidence type="ECO:0000256" key="1">
    <source>
        <dbReference type="ARBA" id="ARBA00022737"/>
    </source>
</evidence>
<feature type="repeat" description="ANK" evidence="3">
    <location>
        <begin position="518"/>
        <end position="543"/>
    </location>
</feature>
<organism evidence="5 6">
    <name type="scientific">Oopsacas minuta</name>
    <dbReference type="NCBI Taxonomy" id="111878"/>
    <lineage>
        <taxon>Eukaryota</taxon>
        <taxon>Metazoa</taxon>
        <taxon>Porifera</taxon>
        <taxon>Hexactinellida</taxon>
        <taxon>Hexasterophora</taxon>
        <taxon>Lyssacinosida</taxon>
        <taxon>Leucopsacidae</taxon>
        <taxon>Oopsacas</taxon>
    </lineage>
</organism>
<dbReference type="InterPro" id="IPR000048">
    <property type="entry name" value="IQ_motif_EF-hand-BS"/>
</dbReference>
<dbReference type="PRINTS" id="PR01415">
    <property type="entry name" value="ANKYRIN"/>
</dbReference>
<evidence type="ECO:0000256" key="2">
    <source>
        <dbReference type="ARBA" id="ARBA00023043"/>
    </source>
</evidence>
<feature type="compositionally biased region" description="Polar residues" evidence="4">
    <location>
        <begin position="994"/>
        <end position="1003"/>
    </location>
</feature>
<evidence type="ECO:0000313" key="6">
    <source>
        <dbReference type="Proteomes" id="UP001165289"/>
    </source>
</evidence>
<comment type="caution">
    <text evidence="5">The sequence shown here is derived from an EMBL/GenBank/DDBJ whole genome shotgun (WGS) entry which is preliminary data.</text>
</comment>
<feature type="repeat" description="ANK" evidence="3">
    <location>
        <begin position="482"/>
        <end position="514"/>
    </location>
</feature>
<dbReference type="InterPro" id="IPR002110">
    <property type="entry name" value="Ankyrin_rpt"/>
</dbReference>
<gene>
    <name evidence="5" type="ORF">LOD99_46</name>
</gene>
<dbReference type="SUPFAM" id="SSF52540">
    <property type="entry name" value="P-loop containing nucleoside triphosphate hydrolases"/>
    <property type="match status" value="1"/>
</dbReference>
<dbReference type="SMART" id="SM00248">
    <property type="entry name" value="ANK"/>
    <property type="match status" value="15"/>
</dbReference>
<feature type="compositionally biased region" description="Low complexity" evidence="4">
    <location>
        <begin position="1004"/>
        <end position="1015"/>
    </location>
</feature>
<dbReference type="PANTHER" id="PTHR24198:SF165">
    <property type="entry name" value="ANKYRIN REPEAT-CONTAINING PROTEIN-RELATED"/>
    <property type="match status" value="1"/>
</dbReference>
<dbReference type="SUPFAM" id="SSF48403">
    <property type="entry name" value="Ankyrin repeat"/>
    <property type="match status" value="2"/>
</dbReference>
<dbReference type="Pfam" id="PF12796">
    <property type="entry name" value="Ank_2"/>
    <property type="match status" value="4"/>
</dbReference>
<dbReference type="Gene3D" id="1.25.40.20">
    <property type="entry name" value="Ankyrin repeat-containing domain"/>
    <property type="match status" value="2"/>
</dbReference>
<proteinExistence type="predicted"/>
<keyword evidence="6" id="KW-1185">Reference proteome</keyword>
<dbReference type="InterPro" id="IPR036770">
    <property type="entry name" value="Ankyrin_rpt-contain_sf"/>
</dbReference>
<dbReference type="PROSITE" id="PS50297">
    <property type="entry name" value="ANK_REP_REGION"/>
    <property type="match status" value="4"/>
</dbReference>
<dbReference type="PROSITE" id="PS50088">
    <property type="entry name" value="ANK_REPEAT"/>
    <property type="match status" value="5"/>
</dbReference>
<dbReference type="Pfam" id="PF00612">
    <property type="entry name" value="IQ"/>
    <property type="match status" value="2"/>
</dbReference>
<dbReference type="InterPro" id="IPR027417">
    <property type="entry name" value="P-loop_NTPase"/>
</dbReference>
<dbReference type="PANTHER" id="PTHR24198">
    <property type="entry name" value="ANKYRIN REPEAT AND PROTEIN KINASE DOMAIN-CONTAINING PROTEIN"/>
    <property type="match status" value="1"/>
</dbReference>
<feature type="repeat" description="ANK" evidence="3">
    <location>
        <begin position="312"/>
        <end position="344"/>
    </location>
</feature>
<keyword evidence="2 3" id="KW-0040">ANK repeat</keyword>